<dbReference type="PANTHER" id="PTHR23236">
    <property type="entry name" value="EUKARYOTIC TRANSLATION INITIATION FACTOR 4B/4H"/>
    <property type="match status" value="1"/>
</dbReference>
<reference evidence="5 6" key="1">
    <citation type="submission" date="2024-03" db="EMBL/GenBank/DDBJ databases">
        <title>The genome assembly and annotation of the cricket Gryllus longicercus Weissman &amp; Gray.</title>
        <authorList>
            <person name="Szrajer S."/>
            <person name="Gray D."/>
            <person name="Ylla G."/>
        </authorList>
    </citation>
    <scope>NUCLEOTIDE SEQUENCE [LARGE SCALE GENOMIC DNA]</scope>
    <source>
        <strain evidence="5">DAG 2021-001</strain>
        <tissue evidence="5">Whole body minus gut</tissue>
    </source>
</reference>
<feature type="region of interest" description="Disordered" evidence="3">
    <location>
        <begin position="1"/>
        <end position="24"/>
    </location>
</feature>
<accession>A0AAN9ZJH8</accession>
<feature type="compositionally biased region" description="Gly residues" evidence="3">
    <location>
        <begin position="193"/>
        <end position="212"/>
    </location>
</feature>
<feature type="compositionally biased region" description="Basic and acidic residues" evidence="3">
    <location>
        <begin position="271"/>
        <end position="282"/>
    </location>
</feature>
<feature type="compositionally biased region" description="Basic and acidic residues" evidence="3">
    <location>
        <begin position="215"/>
        <end position="233"/>
    </location>
</feature>
<comment type="caution">
    <text evidence="5">The sequence shown here is derived from an EMBL/GenBank/DDBJ whole genome shotgun (WGS) entry which is preliminary data.</text>
</comment>
<organism evidence="5 6">
    <name type="scientific">Gryllus longicercus</name>
    <dbReference type="NCBI Taxonomy" id="2509291"/>
    <lineage>
        <taxon>Eukaryota</taxon>
        <taxon>Metazoa</taxon>
        <taxon>Ecdysozoa</taxon>
        <taxon>Arthropoda</taxon>
        <taxon>Hexapoda</taxon>
        <taxon>Insecta</taxon>
        <taxon>Pterygota</taxon>
        <taxon>Neoptera</taxon>
        <taxon>Polyneoptera</taxon>
        <taxon>Orthoptera</taxon>
        <taxon>Ensifera</taxon>
        <taxon>Gryllidea</taxon>
        <taxon>Grylloidea</taxon>
        <taxon>Gryllidae</taxon>
        <taxon>Gryllinae</taxon>
        <taxon>Gryllus</taxon>
    </lineage>
</organism>
<sequence>MAGRSGFDGNRDYGGGGRRKKPLPTAPPYIAYVGNMPTDVIQCDVDKIFQDFNVKGVRMIRDRETDKFKGFCYVEFEDLGNLERALELDGMVDVEGCRIKIDVAEDKKGDRGGDRGRGGRGGRGFGGRSDRVDDFGGGGGGFSDRGRRDVSSRGGPPGPQFDPRGNRGSYGHFEEGPDGGRDWNRPMNRSGPPMGGGGGGGSGAAGGGGAFGGRSRSDGRDRRPFPDDIKDPSTVDTSGRPRLQLKPRTVKEPINALAETSQSSKIFGGAKPREEKMNPAKP</sequence>
<dbReference type="PANTHER" id="PTHR23236:SF11">
    <property type="entry name" value="EUKARYOTIC TRANSLATION INITIATION FACTOR 4H"/>
    <property type="match status" value="1"/>
</dbReference>
<keyword evidence="6" id="KW-1185">Reference proteome</keyword>
<dbReference type="SMART" id="SM00360">
    <property type="entry name" value="RRM"/>
    <property type="match status" value="1"/>
</dbReference>
<dbReference type="Pfam" id="PF00076">
    <property type="entry name" value="RRM_1"/>
    <property type="match status" value="1"/>
</dbReference>
<dbReference type="PROSITE" id="PS50102">
    <property type="entry name" value="RRM"/>
    <property type="match status" value="1"/>
</dbReference>
<feature type="region of interest" description="Disordered" evidence="3">
    <location>
        <begin position="107"/>
        <end position="282"/>
    </location>
</feature>
<proteinExistence type="predicted"/>
<feature type="compositionally biased region" description="Basic and acidic residues" evidence="3">
    <location>
        <begin position="172"/>
        <end position="184"/>
    </location>
</feature>
<evidence type="ECO:0000313" key="5">
    <source>
        <dbReference type="EMBL" id="KAK7874199.1"/>
    </source>
</evidence>
<dbReference type="InterPro" id="IPR012677">
    <property type="entry name" value="Nucleotide-bd_a/b_plait_sf"/>
</dbReference>
<evidence type="ECO:0000259" key="4">
    <source>
        <dbReference type="PROSITE" id="PS50102"/>
    </source>
</evidence>
<dbReference type="GO" id="GO:0003723">
    <property type="term" value="F:RNA binding"/>
    <property type="evidence" value="ECO:0007669"/>
    <property type="project" value="UniProtKB-UniRule"/>
</dbReference>
<feature type="domain" description="RRM" evidence="4">
    <location>
        <begin position="29"/>
        <end position="106"/>
    </location>
</feature>
<protein>
    <recommendedName>
        <fullName evidence="4">RRM domain-containing protein</fullName>
    </recommendedName>
</protein>
<dbReference type="SUPFAM" id="SSF54928">
    <property type="entry name" value="RNA-binding domain, RBD"/>
    <property type="match status" value="1"/>
</dbReference>
<evidence type="ECO:0000256" key="2">
    <source>
        <dbReference type="PROSITE-ProRule" id="PRU00176"/>
    </source>
</evidence>
<dbReference type="InterPro" id="IPR035979">
    <property type="entry name" value="RBD_domain_sf"/>
</dbReference>
<evidence type="ECO:0000256" key="3">
    <source>
        <dbReference type="SAM" id="MobiDB-lite"/>
    </source>
</evidence>
<gene>
    <name evidence="5" type="ORF">R5R35_006244</name>
</gene>
<evidence type="ECO:0000313" key="6">
    <source>
        <dbReference type="Proteomes" id="UP001378592"/>
    </source>
</evidence>
<feature type="compositionally biased region" description="Basic and acidic residues" evidence="3">
    <location>
        <begin position="107"/>
        <end position="117"/>
    </location>
</feature>
<dbReference type="EMBL" id="JAZDUA010000004">
    <property type="protein sequence ID" value="KAK7874199.1"/>
    <property type="molecule type" value="Genomic_DNA"/>
</dbReference>
<keyword evidence="1 2" id="KW-0694">RNA-binding</keyword>
<dbReference type="FunFam" id="3.30.70.330:FF:000414">
    <property type="entry name" value="Eukaryotic translation initiation factor 4H"/>
    <property type="match status" value="1"/>
</dbReference>
<evidence type="ECO:0000256" key="1">
    <source>
        <dbReference type="ARBA" id="ARBA00022884"/>
    </source>
</evidence>
<dbReference type="Proteomes" id="UP001378592">
    <property type="component" value="Unassembled WGS sequence"/>
</dbReference>
<dbReference type="Gene3D" id="3.30.70.330">
    <property type="match status" value="1"/>
</dbReference>
<dbReference type="InterPro" id="IPR000504">
    <property type="entry name" value="RRM_dom"/>
</dbReference>
<name>A0AAN9ZJH8_9ORTH</name>
<dbReference type="AlphaFoldDB" id="A0AAN9ZJH8"/>